<sequence>MEPFLGEIRLFSLAFAPKGWAACEGQILSIQSNAALFSLLGTLYGGNGSSTFALPDLRGKVPIYCGTSYIQGKAGGAETHTLLTGEMPYHTHTAHASASAVDVTSPQNATWGNFPAGYAASADTTLNAAAIGSAGGNQPHNNMQPYLALTFCIAVQGIYPPRP</sequence>
<dbReference type="AlphaFoldDB" id="A0A1S1U930"/>
<comment type="caution">
    <text evidence="2">The sequence shown here is derived from an EMBL/GenBank/DDBJ whole genome shotgun (WGS) entry which is preliminary data.</text>
</comment>
<reference evidence="2 3" key="1">
    <citation type="submission" date="2015-06" db="EMBL/GenBank/DDBJ databases">
        <title>Draft genome sequencing of a biphenyl-degrading bacterium, Janthinobacterium lividum MEG1.</title>
        <authorList>
            <person name="Shimodaira J."/>
            <person name="Hatta T."/>
        </authorList>
    </citation>
    <scope>NUCLEOTIDE SEQUENCE [LARGE SCALE GENOMIC DNA]</scope>
    <source>
        <strain evidence="2 3">MEG1</strain>
    </source>
</reference>
<dbReference type="InterPro" id="IPR037053">
    <property type="entry name" value="Phage_tail_collar_dom_sf"/>
</dbReference>
<proteinExistence type="predicted"/>
<feature type="domain" description="Phage tail collar" evidence="1">
    <location>
        <begin position="6"/>
        <end position="62"/>
    </location>
</feature>
<dbReference type="Pfam" id="PF07484">
    <property type="entry name" value="Collar"/>
    <property type="match status" value="1"/>
</dbReference>
<dbReference type="Gene3D" id="3.90.1340.10">
    <property type="entry name" value="Phage tail collar domain"/>
    <property type="match status" value="1"/>
</dbReference>
<evidence type="ECO:0000313" key="2">
    <source>
        <dbReference type="EMBL" id="OHV96947.1"/>
    </source>
</evidence>
<dbReference type="Proteomes" id="UP000179840">
    <property type="component" value="Unassembled WGS sequence"/>
</dbReference>
<protein>
    <recommendedName>
        <fullName evidence="1">Phage tail collar domain-containing protein</fullName>
    </recommendedName>
</protein>
<dbReference type="SUPFAM" id="SSF88874">
    <property type="entry name" value="Receptor-binding domain of short tail fibre protein gp12"/>
    <property type="match status" value="1"/>
</dbReference>
<organism evidence="2 3">
    <name type="scientific">Janthinobacterium lividum</name>
    <dbReference type="NCBI Taxonomy" id="29581"/>
    <lineage>
        <taxon>Bacteria</taxon>
        <taxon>Pseudomonadati</taxon>
        <taxon>Pseudomonadota</taxon>
        <taxon>Betaproteobacteria</taxon>
        <taxon>Burkholderiales</taxon>
        <taxon>Oxalobacteraceae</taxon>
        <taxon>Janthinobacterium</taxon>
    </lineage>
</organism>
<name>A0A1S1U930_9BURK</name>
<accession>A0A1S1U930</accession>
<evidence type="ECO:0000313" key="3">
    <source>
        <dbReference type="Proteomes" id="UP000179840"/>
    </source>
</evidence>
<gene>
    <name evidence="2" type="ORF">AKG95_11600</name>
</gene>
<evidence type="ECO:0000259" key="1">
    <source>
        <dbReference type="Pfam" id="PF07484"/>
    </source>
</evidence>
<dbReference type="EMBL" id="LFKP01000007">
    <property type="protein sequence ID" value="OHV96947.1"/>
    <property type="molecule type" value="Genomic_DNA"/>
</dbReference>
<dbReference type="InterPro" id="IPR011083">
    <property type="entry name" value="Phage_tail_collar_dom"/>
</dbReference>
<dbReference type="RefSeq" id="WP_071077047.1">
    <property type="nucleotide sequence ID" value="NZ_LFKP01000007.1"/>
</dbReference>